<comment type="caution">
    <text evidence="2">The sequence shown here is derived from an EMBL/GenBank/DDBJ whole genome shotgun (WGS) entry which is preliminary data.</text>
</comment>
<name>A0A0P7BR45_9BACT</name>
<dbReference type="InterPro" id="IPR029471">
    <property type="entry name" value="HNH_5"/>
</dbReference>
<organism evidence="2 3">
    <name type="scientific">Jiulongibacter sediminis</name>
    <dbReference type="NCBI Taxonomy" id="1605367"/>
    <lineage>
        <taxon>Bacteria</taxon>
        <taxon>Pseudomonadati</taxon>
        <taxon>Bacteroidota</taxon>
        <taxon>Cytophagia</taxon>
        <taxon>Cytophagales</taxon>
        <taxon>Leadbetterellaceae</taxon>
        <taxon>Jiulongibacter</taxon>
    </lineage>
</organism>
<evidence type="ECO:0000259" key="1">
    <source>
        <dbReference type="Pfam" id="PF14279"/>
    </source>
</evidence>
<keyword evidence="3" id="KW-1185">Reference proteome</keyword>
<protein>
    <recommendedName>
        <fullName evidence="1">HNH endonuclease 5 domain-containing protein</fullName>
    </recommendedName>
</protein>
<reference evidence="2 3" key="1">
    <citation type="submission" date="2015-07" db="EMBL/GenBank/DDBJ databases">
        <title>The draft genome sequence of Leadbetterella sp. JN14-9.</title>
        <authorList>
            <person name="Liu Y."/>
            <person name="Du J."/>
            <person name="Shao Z."/>
        </authorList>
    </citation>
    <scope>NUCLEOTIDE SEQUENCE [LARGE SCALE GENOMIC DNA]</scope>
    <source>
        <strain evidence="2 3">JN14-9</strain>
    </source>
</reference>
<proteinExistence type="predicted"/>
<dbReference type="OrthoDB" id="793771at2"/>
<dbReference type="AlphaFoldDB" id="A0A0P7BR45"/>
<feature type="domain" description="HNH endonuclease 5" evidence="1">
    <location>
        <begin position="5"/>
        <end position="51"/>
    </location>
</feature>
<dbReference type="Pfam" id="PF14279">
    <property type="entry name" value="HNH_5"/>
    <property type="match status" value="1"/>
</dbReference>
<accession>A0A0P7BR45</accession>
<evidence type="ECO:0000313" key="2">
    <source>
        <dbReference type="EMBL" id="KPM49714.1"/>
    </source>
</evidence>
<gene>
    <name evidence="2" type="ORF">AFM12_03780</name>
</gene>
<dbReference type="RefSeq" id="WP_055144053.1">
    <property type="nucleotide sequence ID" value="NZ_JXSZ01000005.1"/>
</dbReference>
<dbReference type="Proteomes" id="UP000050454">
    <property type="component" value="Unassembled WGS sequence"/>
</dbReference>
<dbReference type="EMBL" id="LGTQ01000005">
    <property type="protein sequence ID" value="KPM49714.1"/>
    <property type="molecule type" value="Genomic_DNA"/>
</dbReference>
<evidence type="ECO:0000313" key="3">
    <source>
        <dbReference type="Proteomes" id="UP000050454"/>
    </source>
</evidence>
<sequence length="463" mass="53706">MTNICIFCNKPLDNSKEHIIPESLNGRLSSNEIICYSCNSKRFGKTIDPSAAELFKVHLHIFDAKNARKLHFEDPEGNKYLKDQKGNTKQVKTNFQLNEHPDGKIELLVSGDPKEVLKTIKKHASKVITKTKIPVHLEVTPLISDPPLQLEIDFQITQEIKLLVNKIILEFLALKAQDITSYSELYKRVHDLDQSLNNVFFLNFNQEVRTFGDEEISHLIVIQSIGNYLIGYLELFNVLCCAIIISSEYKGQEINEQFHQDALTGEIFKSLIDLKFDIKKILNSPTQPKSEEFSFLNEQVFERRIDRIFRTTRENGLISIIKELQEKYDQGEIDKTEFKKKYVKQSADLVAHLNIFYFPYSVIDTSIDQLDQMNFIHSNIREELYAEFKRVNKHLIGQKFQLGKVGLYSLIEFYSTHVAKFNGSNILKIYCILRGESDGKKIYLQFRRIFDAIEQAQPLNTNH</sequence>